<proteinExistence type="predicted"/>
<dbReference type="AlphaFoldDB" id="A0A0E3BSD4"/>
<dbReference type="Proteomes" id="UP000029549">
    <property type="component" value="Unassembled WGS sequence"/>
</dbReference>
<name>A0A0E3BSD4_9BURK</name>
<dbReference type="EMBL" id="AWTP01000140">
    <property type="protein sequence ID" value="KGH06919.1"/>
    <property type="molecule type" value="Genomic_DNA"/>
</dbReference>
<protein>
    <recommendedName>
        <fullName evidence="4">Inovirus Gp2 family protein</fullName>
    </recommendedName>
</protein>
<evidence type="ECO:0000313" key="3">
    <source>
        <dbReference type="Proteomes" id="UP000029549"/>
    </source>
</evidence>
<evidence type="ECO:0000256" key="1">
    <source>
        <dbReference type="SAM" id="MobiDB-lite"/>
    </source>
</evidence>
<feature type="region of interest" description="Disordered" evidence="1">
    <location>
        <begin position="287"/>
        <end position="309"/>
    </location>
</feature>
<gene>
    <name evidence="2" type="ORF">P608_21735</name>
</gene>
<evidence type="ECO:0008006" key="4">
    <source>
        <dbReference type="Google" id="ProtNLM"/>
    </source>
</evidence>
<keyword evidence="3" id="KW-1185">Reference proteome</keyword>
<feature type="compositionally biased region" description="Basic residues" evidence="1">
    <location>
        <begin position="292"/>
        <end position="302"/>
    </location>
</feature>
<sequence length="331" mass="38681">MITCVSEMMSPILLDSDISGSAFYLNVSLEITSILDVIKHWILNAVYVDDRLFQLLNNFDLNAYRLMTLDQRCEVHQELNHLSQQIRQRLMAEGHREKVHSFKRNATENYKQVLKMAESKWQRFGKVLLIRLDWGYKKPFPDRRGVFLSSQDFEQRFKIVCAYRDNKLKALRKKYRKDLAFYVWKIECAPIKGLHIHWLIGLNGTKHQDRINVPKAIAQMWDAAVGNPDTYTWNLNAQQKNEDAILRVIDYSDPLLWLIVGGYAEYLTKVDYVVHLRTPERMHGFGSSKVPKVVKRKTGPKRSKPEQVVDPWAVRRPLRELNVAKASKGNQ</sequence>
<reference evidence="2 3" key="1">
    <citation type="submission" date="2013-09" db="EMBL/GenBank/DDBJ databases">
        <title>High correlation between genotypes and phenotypes of environmental bacteria Comamonas testosteroni strains.</title>
        <authorList>
            <person name="Liu L."/>
            <person name="Zhu W."/>
            <person name="Xia X."/>
            <person name="Xu B."/>
            <person name="Luo M."/>
            <person name="Wang G."/>
        </authorList>
    </citation>
    <scope>NUCLEOTIDE SEQUENCE [LARGE SCALE GENOMIC DNA]</scope>
    <source>
        <strain evidence="2 3">DF2</strain>
    </source>
</reference>
<organism evidence="2 3">
    <name type="scientific">Comamonas thiooxydans</name>
    <dbReference type="NCBI Taxonomy" id="363952"/>
    <lineage>
        <taxon>Bacteria</taxon>
        <taxon>Pseudomonadati</taxon>
        <taxon>Pseudomonadota</taxon>
        <taxon>Betaproteobacteria</taxon>
        <taxon>Burkholderiales</taxon>
        <taxon>Comamonadaceae</taxon>
        <taxon>Comamonas</taxon>
    </lineage>
</organism>
<comment type="caution">
    <text evidence="2">The sequence shown here is derived from an EMBL/GenBank/DDBJ whole genome shotgun (WGS) entry which is preliminary data.</text>
</comment>
<evidence type="ECO:0000313" key="2">
    <source>
        <dbReference type="EMBL" id="KGH06919.1"/>
    </source>
</evidence>
<accession>A0A0E3BSD4</accession>